<reference evidence="7 8" key="1">
    <citation type="submission" date="2024-05" db="EMBL/GenBank/DDBJ databases">
        <authorList>
            <person name="Park S."/>
        </authorList>
    </citation>
    <scope>NUCLEOTIDE SEQUENCE [LARGE SCALE GENOMIC DNA]</scope>
    <source>
        <strain evidence="7 8">DGU5</strain>
    </source>
</reference>
<keyword evidence="7" id="KW-0966">Cell projection</keyword>
<comment type="caution">
    <text evidence="7">The sequence shown here is derived from an EMBL/GenBank/DDBJ whole genome shotgun (WGS) entry which is preliminary data.</text>
</comment>
<gene>
    <name evidence="7" type="primary">flgL</name>
    <name evidence="7" type="ORF">ABDJ38_06440</name>
</gene>
<dbReference type="Gene3D" id="1.20.1330.10">
    <property type="entry name" value="f41 fragment of flagellin, N-terminal domain"/>
    <property type="match status" value="1"/>
</dbReference>
<comment type="subcellular location">
    <subcellularLocation>
        <location evidence="1">Bacterial flagellum</location>
    </subcellularLocation>
    <subcellularLocation>
        <location evidence="2">Secreted</location>
    </subcellularLocation>
</comment>
<keyword evidence="4" id="KW-0975">Bacterial flagellum</keyword>
<feature type="domain" description="Flagellin N-terminal" evidence="6">
    <location>
        <begin position="4"/>
        <end position="139"/>
    </location>
</feature>
<organism evidence="7 8">
    <name type="scientific">Aurantiacibacter flavus</name>
    <dbReference type="NCBI Taxonomy" id="3145232"/>
    <lineage>
        <taxon>Bacteria</taxon>
        <taxon>Pseudomonadati</taxon>
        <taxon>Pseudomonadota</taxon>
        <taxon>Alphaproteobacteria</taxon>
        <taxon>Sphingomonadales</taxon>
        <taxon>Erythrobacteraceae</taxon>
        <taxon>Aurantiacibacter</taxon>
    </lineage>
</organism>
<evidence type="ECO:0000256" key="3">
    <source>
        <dbReference type="ARBA" id="ARBA00005709"/>
    </source>
</evidence>
<dbReference type="InterPro" id="IPR001029">
    <property type="entry name" value="Flagellin_N"/>
</dbReference>
<dbReference type="RefSeq" id="WP_346784256.1">
    <property type="nucleotide sequence ID" value="NZ_JBDLBR010000002.1"/>
</dbReference>
<proteinExistence type="inferred from homology"/>
<evidence type="ECO:0000259" key="6">
    <source>
        <dbReference type="Pfam" id="PF00669"/>
    </source>
</evidence>
<evidence type="ECO:0000313" key="7">
    <source>
        <dbReference type="EMBL" id="MEN7536806.1"/>
    </source>
</evidence>
<sequence length="303" mass="31925">MVTVSTSAFYERANRQISSLRKESEKLQEQVGSRERLSRSSDDPLAAAKLRSLSRRERMTEIDQRNSDRAKTSLSLADSALSSVTSSIIRARDLALQAGSSTLTLENQKAIATELEVLRDNLLGLANTRDGEGESLFGGAIAGPAYVETAGVVSYVGNASAQVTGLGDGQSVERSVTGPDVFSFNGPSGATDIFAVLGAFSAALNVGGAGVAAAADAALASLDPALEKATTAQTVVGTRMAWVETMDDRRVASEEMIAQERETVGGADFAITYARLQEMMTVLEASQASFVKLSGLSLFDQLR</sequence>
<dbReference type="PANTHER" id="PTHR42792:SF1">
    <property type="entry name" value="FLAGELLAR HOOK-ASSOCIATED PROTEIN 3"/>
    <property type="match status" value="1"/>
</dbReference>
<dbReference type="InterPro" id="IPR013384">
    <property type="entry name" value="Flagell_FlgL"/>
</dbReference>
<protein>
    <submittedName>
        <fullName evidence="7">Flagellar hook-associated protein FlgL</fullName>
    </submittedName>
</protein>
<dbReference type="Pfam" id="PF00669">
    <property type="entry name" value="Flagellin_N"/>
    <property type="match status" value="1"/>
</dbReference>
<evidence type="ECO:0000256" key="2">
    <source>
        <dbReference type="ARBA" id="ARBA00004613"/>
    </source>
</evidence>
<evidence type="ECO:0000256" key="1">
    <source>
        <dbReference type="ARBA" id="ARBA00004365"/>
    </source>
</evidence>
<dbReference type="EMBL" id="JBDLBR010000002">
    <property type="protein sequence ID" value="MEN7536806.1"/>
    <property type="molecule type" value="Genomic_DNA"/>
</dbReference>
<feature type="compositionally biased region" description="Basic and acidic residues" evidence="5">
    <location>
        <begin position="21"/>
        <end position="42"/>
    </location>
</feature>
<evidence type="ECO:0000313" key="8">
    <source>
        <dbReference type="Proteomes" id="UP001484535"/>
    </source>
</evidence>
<evidence type="ECO:0000256" key="5">
    <source>
        <dbReference type="SAM" id="MobiDB-lite"/>
    </source>
</evidence>
<dbReference type="InterPro" id="IPR001492">
    <property type="entry name" value="Flagellin"/>
</dbReference>
<accession>A0ABV0CXE9</accession>
<keyword evidence="7" id="KW-0282">Flagellum</keyword>
<comment type="similarity">
    <text evidence="3">Belongs to the bacterial flagellin family.</text>
</comment>
<keyword evidence="7" id="KW-0969">Cilium</keyword>
<evidence type="ECO:0000256" key="4">
    <source>
        <dbReference type="ARBA" id="ARBA00023143"/>
    </source>
</evidence>
<keyword evidence="8" id="KW-1185">Reference proteome</keyword>
<dbReference type="NCBIfam" id="TIGR02550">
    <property type="entry name" value="flagell_flgL"/>
    <property type="match status" value="1"/>
</dbReference>
<dbReference type="Proteomes" id="UP001484535">
    <property type="component" value="Unassembled WGS sequence"/>
</dbReference>
<feature type="region of interest" description="Disordered" evidence="5">
    <location>
        <begin position="21"/>
        <end position="44"/>
    </location>
</feature>
<dbReference type="PANTHER" id="PTHR42792">
    <property type="entry name" value="FLAGELLIN"/>
    <property type="match status" value="1"/>
</dbReference>
<name>A0ABV0CXE9_9SPHN</name>
<dbReference type="SUPFAM" id="SSF64518">
    <property type="entry name" value="Phase 1 flagellin"/>
    <property type="match status" value="1"/>
</dbReference>